<keyword evidence="1" id="KW-1133">Transmembrane helix</keyword>
<name>A0A2S1LSL9_9FLAO</name>
<dbReference type="EMBL" id="CP020919">
    <property type="protein sequence ID" value="AWG26636.1"/>
    <property type="molecule type" value="Genomic_DNA"/>
</dbReference>
<gene>
    <name evidence="2" type="ORF">FK004_16085</name>
</gene>
<evidence type="ECO:0000256" key="1">
    <source>
        <dbReference type="SAM" id="Phobius"/>
    </source>
</evidence>
<accession>A0A2S1LSL9</accession>
<protein>
    <submittedName>
        <fullName evidence="2">Uncharacterized protein</fullName>
    </submittedName>
</protein>
<keyword evidence="3" id="KW-1185">Reference proteome</keyword>
<sequence>MNMKRFTLDNHPKIQSGLQAPDGYFDTISARILDNLPAHTPRVIPFYRKKMTWIASAAAVLVLALMIPFATRNTISTDTIDATSIENYLSYRSNLSQYDLIDLLDDKDVKNINIDLALDDKAVEEYLAQNNNVELYLNE</sequence>
<feature type="transmembrane region" description="Helical" evidence="1">
    <location>
        <begin position="51"/>
        <end position="70"/>
    </location>
</feature>
<keyword evidence="1" id="KW-0812">Transmembrane</keyword>
<evidence type="ECO:0000313" key="3">
    <source>
        <dbReference type="Proteomes" id="UP000244677"/>
    </source>
</evidence>
<proteinExistence type="predicted"/>
<dbReference type="AlphaFoldDB" id="A0A2S1LSL9"/>
<organism evidence="2 3">
    <name type="scientific">Flavobacterium kingsejongi</name>
    <dbReference type="NCBI Taxonomy" id="1678728"/>
    <lineage>
        <taxon>Bacteria</taxon>
        <taxon>Pseudomonadati</taxon>
        <taxon>Bacteroidota</taxon>
        <taxon>Flavobacteriia</taxon>
        <taxon>Flavobacteriales</taxon>
        <taxon>Flavobacteriaceae</taxon>
        <taxon>Flavobacterium</taxon>
    </lineage>
</organism>
<keyword evidence="1" id="KW-0472">Membrane</keyword>
<evidence type="ECO:0000313" key="2">
    <source>
        <dbReference type="EMBL" id="AWG26636.1"/>
    </source>
</evidence>
<dbReference type="RefSeq" id="WP_108738146.1">
    <property type="nucleotide sequence ID" value="NZ_CP020919.1"/>
</dbReference>
<dbReference type="KEGG" id="fki:FK004_16085"/>
<reference evidence="2 3" key="1">
    <citation type="submission" date="2017-04" db="EMBL/GenBank/DDBJ databases">
        <title>Complete genome sequence of Flavobacterium kingsejong AJ004.</title>
        <authorList>
            <person name="Lee P.C."/>
        </authorList>
    </citation>
    <scope>NUCLEOTIDE SEQUENCE [LARGE SCALE GENOMIC DNA]</scope>
    <source>
        <strain evidence="2 3">AJ004</strain>
    </source>
</reference>
<dbReference type="Proteomes" id="UP000244677">
    <property type="component" value="Chromosome"/>
</dbReference>